<proteinExistence type="predicted"/>
<gene>
    <name evidence="1" type="ORF">NEUTE1DRAFT_137160</name>
</gene>
<dbReference type="VEuPathDB" id="FungiDB:NEUTE1DRAFT_137160"/>
<reference evidence="2" key="1">
    <citation type="journal article" date="2011" name="Genetics">
        <title>Massive changes in genome architecture accompany the transition to self-fertility in the filamentous fungus Neurospora tetrasperma.</title>
        <authorList>
            <person name="Ellison C.E."/>
            <person name="Stajich J.E."/>
            <person name="Jacobson D.J."/>
            <person name="Natvig D.O."/>
            <person name="Lapidus A."/>
            <person name="Foster B."/>
            <person name="Aerts A."/>
            <person name="Riley R."/>
            <person name="Lindquist E.A."/>
            <person name="Grigoriev I.V."/>
            <person name="Taylor J.W."/>
        </authorList>
    </citation>
    <scope>NUCLEOTIDE SEQUENCE [LARGE SCALE GENOMIC DNA]</scope>
    <source>
        <strain evidence="2">FGSC 2508 / P0657</strain>
    </source>
</reference>
<dbReference type="HOGENOM" id="CLU_2655099_0_0_1"/>
<evidence type="ECO:0000313" key="2">
    <source>
        <dbReference type="Proteomes" id="UP000008065"/>
    </source>
</evidence>
<organism evidence="1 2">
    <name type="scientific">Neurospora tetrasperma (strain FGSC 2508 / ATCC MYA-4615 / P0657)</name>
    <dbReference type="NCBI Taxonomy" id="510951"/>
    <lineage>
        <taxon>Eukaryota</taxon>
        <taxon>Fungi</taxon>
        <taxon>Dikarya</taxon>
        <taxon>Ascomycota</taxon>
        <taxon>Pezizomycotina</taxon>
        <taxon>Sordariomycetes</taxon>
        <taxon>Sordariomycetidae</taxon>
        <taxon>Sordariales</taxon>
        <taxon>Sordariaceae</taxon>
        <taxon>Neurospora</taxon>
    </lineage>
</organism>
<dbReference type="EMBL" id="GL891304">
    <property type="protein sequence ID" value="EGO57316.1"/>
    <property type="molecule type" value="Genomic_DNA"/>
</dbReference>
<dbReference type="KEGG" id="nte:NEUTE1DRAFT137160"/>
<sequence>MRFSWTCPLSASLAKSIYSLSTSSAGAARAAAVQGGGESRAPNNNNVRHKEVTARARSRIFPNNNGGPLAWCVNWK</sequence>
<dbReference type="Proteomes" id="UP000008065">
    <property type="component" value="Unassembled WGS sequence"/>
</dbReference>
<keyword evidence="2" id="KW-1185">Reference proteome</keyword>
<protein>
    <submittedName>
        <fullName evidence="1">Uncharacterized protein</fullName>
    </submittedName>
</protein>
<dbReference type="GeneID" id="20825986"/>
<accession>F8MJX9</accession>
<dbReference type="AlphaFoldDB" id="F8MJX9"/>
<evidence type="ECO:0000313" key="1">
    <source>
        <dbReference type="EMBL" id="EGO57316.1"/>
    </source>
</evidence>
<name>F8MJX9_NEUT8</name>
<dbReference type="RefSeq" id="XP_009850458.1">
    <property type="nucleotide sequence ID" value="XM_009852156.1"/>
</dbReference>